<organism evidence="1 2">
    <name type="scientific">Oedothorax gibbosus</name>
    <dbReference type="NCBI Taxonomy" id="931172"/>
    <lineage>
        <taxon>Eukaryota</taxon>
        <taxon>Metazoa</taxon>
        <taxon>Ecdysozoa</taxon>
        <taxon>Arthropoda</taxon>
        <taxon>Chelicerata</taxon>
        <taxon>Arachnida</taxon>
        <taxon>Araneae</taxon>
        <taxon>Araneomorphae</taxon>
        <taxon>Entelegynae</taxon>
        <taxon>Araneoidea</taxon>
        <taxon>Linyphiidae</taxon>
        <taxon>Erigoninae</taxon>
        <taxon>Oedothorax</taxon>
    </lineage>
</organism>
<evidence type="ECO:0000313" key="1">
    <source>
        <dbReference type="EMBL" id="KAG8166298.1"/>
    </source>
</evidence>
<keyword evidence="2" id="KW-1185">Reference proteome</keyword>
<name>A0AAV6TES4_9ARAC</name>
<dbReference type="EMBL" id="JAFNEN010005661">
    <property type="protein sequence ID" value="KAG8166298.1"/>
    <property type="molecule type" value="Genomic_DNA"/>
</dbReference>
<gene>
    <name evidence="1" type="ORF">JTE90_023596</name>
</gene>
<dbReference type="Proteomes" id="UP000827092">
    <property type="component" value="Unassembled WGS sequence"/>
</dbReference>
<proteinExistence type="predicted"/>
<comment type="caution">
    <text evidence="1">The sequence shown here is derived from an EMBL/GenBank/DDBJ whole genome shotgun (WGS) entry which is preliminary data.</text>
</comment>
<reference evidence="1 2" key="1">
    <citation type="journal article" date="2022" name="Nat. Ecol. Evol.">
        <title>A masculinizing supergene underlies an exaggerated male reproductive morph in a spider.</title>
        <authorList>
            <person name="Hendrickx F."/>
            <person name="De Corte Z."/>
            <person name="Sonet G."/>
            <person name="Van Belleghem S.M."/>
            <person name="Kostlbacher S."/>
            <person name="Vangestel C."/>
        </authorList>
    </citation>
    <scope>NUCLEOTIDE SEQUENCE [LARGE SCALE GENOMIC DNA]</scope>
    <source>
        <strain evidence="1">W744_W776</strain>
    </source>
</reference>
<evidence type="ECO:0000313" key="2">
    <source>
        <dbReference type="Proteomes" id="UP000827092"/>
    </source>
</evidence>
<sequence length="67" mass="7622">MRCPWAIFGKRNGAVDEPNPRFKGVHARRSWGPHERFWVCSDSGTFGQGKVGIRKECVTTPRPKQLP</sequence>
<protein>
    <submittedName>
        <fullName evidence="1">Uncharacterized protein</fullName>
    </submittedName>
</protein>
<dbReference type="AlphaFoldDB" id="A0AAV6TES4"/>
<accession>A0AAV6TES4</accession>